<accession>A0A699R5Y7</accession>
<feature type="non-terminal residue" evidence="2">
    <location>
        <position position="162"/>
    </location>
</feature>
<comment type="caution">
    <text evidence="2">The sequence shown here is derived from an EMBL/GenBank/DDBJ whole genome shotgun (WGS) entry which is preliminary data.</text>
</comment>
<proteinExistence type="predicted"/>
<reference evidence="2" key="1">
    <citation type="journal article" date="2019" name="Sci. Rep.">
        <title>Draft genome of Tanacetum cinerariifolium, the natural source of mosquito coil.</title>
        <authorList>
            <person name="Yamashiro T."/>
            <person name="Shiraishi A."/>
            <person name="Satake H."/>
            <person name="Nakayama K."/>
        </authorList>
    </citation>
    <scope>NUCLEOTIDE SEQUENCE</scope>
</reference>
<dbReference type="AlphaFoldDB" id="A0A699R5Y7"/>
<protein>
    <submittedName>
        <fullName evidence="2">Uncharacterized protein</fullName>
    </submittedName>
</protein>
<evidence type="ECO:0000313" key="2">
    <source>
        <dbReference type="EMBL" id="GFC81055.1"/>
    </source>
</evidence>
<organism evidence="2">
    <name type="scientific">Tanacetum cinerariifolium</name>
    <name type="common">Dalmatian daisy</name>
    <name type="synonym">Chrysanthemum cinerariifolium</name>
    <dbReference type="NCBI Taxonomy" id="118510"/>
    <lineage>
        <taxon>Eukaryota</taxon>
        <taxon>Viridiplantae</taxon>
        <taxon>Streptophyta</taxon>
        <taxon>Embryophyta</taxon>
        <taxon>Tracheophyta</taxon>
        <taxon>Spermatophyta</taxon>
        <taxon>Magnoliopsida</taxon>
        <taxon>eudicotyledons</taxon>
        <taxon>Gunneridae</taxon>
        <taxon>Pentapetalae</taxon>
        <taxon>asterids</taxon>
        <taxon>campanulids</taxon>
        <taxon>Asterales</taxon>
        <taxon>Asteraceae</taxon>
        <taxon>Asteroideae</taxon>
        <taxon>Anthemideae</taxon>
        <taxon>Anthemidinae</taxon>
        <taxon>Tanacetum</taxon>
    </lineage>
</organism>
<dbReference type="EMBL" id="BKCJ011078018">
    <property type="protein sequence ID" value="GFC81055.1"/>
    <property type="molecule type" value="Genomic_DNA"/>
</dbReference>
<sequence>MTARKRVGPLPVCRLAWRRVSPRSSDYHPSSCSLPTNSSPVHSSGLDAPDQAHSGSSTRVISPRLGDSSERPLHSSSYSVGPSRKRYRSSTNFLPSSTLVVGSLAPTCTDLLPIHKRLRDSYSSETNMEKDTEIDNTKTEDGIELDIVDRDDARYCVEIVPR</sequence>
<feature type="compositionally biased region" description="Polar residues" evidence="1">
    <location>
        <begin position="22"/>
        <end position="42"/>
    </location>
</feature>
<evidence type="ECO:0000256" key="1">
    <source>
        <dbReference type="SAM" id="MobiDB-lite"/>
    </source>
</evidence>
<feature type="region of interest" description="Disordered" evidence="1">
    <location>
        <begin position="21"/>
        <end position="89"/>
    </location>
</feature>
<gene>
    <name evidence="2" type="ORF">Tci_853025</name>
</gene>
<name>A0A699R5Y7_TANCI</name>